<evidence type="ECO:0000313" key="2">
    <source>
        <dbReference type="EMBL" id="MCO5956917.1"/>
    </source>
</evidence>
<gene>
    <name evidence="1" type="ORF">NBH20_20340</name>
    <name evidence="2" type="ORF">NBH21_09065</name>
</gene>
<dbReference type="EMBL" id="JAMQAY010000009">
    <property type="protein sequence ID" value="MCM2403529.1"/>
    <property type="molecule type" value="Genomic_DNA"/>
</dbReference>
<dbReference type="Proteomes" id="UP001155079">
    <property type="component" value="Unassembled WGS sequence"/>
</dbReference>
<name>A0AAJ1F6P0_9HYPH</name>
<organism evidence="2 4">
    <name type="scientific">Ciceribacter sichuanensis</name>
    <dbReference type="NCBI Taxonomy" id="2949647"/>
    <lineage>
        <taxon>Bacteria</taxon>
        <taxon>Pseudomonadati</taxon>
        <taxon>Pseudomonadota</taxon>
        <taxon>Alphaproteobacteria</taxon>
        <taxon>Hyphomicrobiales</taxon>
        <taxon>Rhizobiaceae</taxon>
        <taxon>Ciceribacter</taxon>
    </lineage>
</organism>
<evidence type="ECO:0000313" key="1">
    <source>
        <dbReference type="EMBL" id="MCM2403529.1"/>
    </source>
</evidence>
<proteinExistence type="predicted"/>
<accession>A0AAJ1F6P0</accession>
<dbReference type="RefSeq" id="WP_250915809.1">
    <property type="nucleotide sequence ID" value="NZ_JAMQAY010000009.1"/>
</dbReference>
<reference evidence="2 3" key="1">
    <citation type="submission" date="2022-06" db="EMBL/GenBank/DDBJ databases">
        <authorList>
            <person name="Sun Q."/>
        </authorList>
    </citation>
    <scope>NUCLEOTIDE SEQUENCE</scope>
    <source>
        <strain evidence="2">S101</strain>
        <strain evidence="1 3">S153</strain>
    </source>
</reference>
<protein>
    <submittedName>
        <fullName evidence="2">Uncharacterized protein</fullName>
    </submittedName>
</protein>
<dbReference type="Proteomes" id="UP001155380">
    <property type="component" value="Unassembled WGS sequence"/>
</dbReference>
<evidence type="ECO:0000313" key="3">
    <source>
        <dbReference type="Proteomes" id="UP001155079"/>
    </source>
</evidence>
<keyword evidence="3" id="KW-1185">Reference proteome</keyword>
<comment type="caution">
    <text evidence="2">The sequence shown here is derived from an EMBL/GenBank/DDBJ whole genome shotgun (WGS) entry which is preliminary data.</text>
</comment>
<dbReference type="AlphaFoldDB" id="A0AAJ1F6P0"/>
<sequence length="90" mass="9820">MPDTSSVSVPPHAAADRALEAPEFIDRLAEELRASSDIDLPHAYFVEQVKLGLSGRELTDVEAANDIEGYTRPPHARVAASVFNCWAMPE</sequence>
<dbReference type="EMBL" id="JAMXLX010000002">
    <property type="protein sequence ID" value="MCO5956917.1"/>
    <property type="molecule type" value="Genomic_DNA"/>
</dbReference>
<evidence type="ECO:0000313" key="4">
    <source>
        <dbReference type="Proteomes" id="UP001155380"/>
    </source>
</evidence>